<dbReference type="Proteomes" id="UP000218934">
    <property type="component" value="Unassembled WGS sequence"/>
</dbReference>
<dbReference type="EMBL" id="NWUF01000032">
    <property type="protein sequence ID" value="PCE40244.1"/>
    <property type="molecule type" value="Genomic_DNA"/>
</dbReference>
<reference evidence="1 2" key="1">
    <citation type="submission" date="2017-09" db="EMBL/GenBank/DDBJ databases">
        <title>The Catabolism of 3,6-Dichlorosalicylic acid is Initiated by the Cytochrome P450 Monooxygenase DsmABC in Rhizorhabdus dicambivorans Ndbn-20.</title>
        <authorList>
            <person name="Na L."/>
        </authorList>
    </citation>
    <scope>NUCLEOTIDE SEQUENCE [LARGE SCALE GENOMIC DNA]</scope>
    <source>
        <strain evidence="1 2">Ndbn-20m</strain>
    </source>
</reference>
<protein>
    <submittedName>
        <fullName evidence="1">Uncharacterized protein</fullName>
    </submittedName>
</protein>
<comment type="caution">
    <text evidence="1">The sequence shown here is derived from an EMBL/GenBank/DDBJ whole genome shotgun (WGS) entry which is preliminary data.</text>
</comment>
<organism evidence="1 2">
    <name type="scientific">Rhizorhabdus dicambivorans</name>
    <dbReference type="NCBI Taxonomy" id="1850238"/>
    <lineage>
        <taxon>Bacteria</taxon>
        <taxon>Pseudomonadati</taxon>
        <taxon>Pseudomonadota</taxon>
        <taxon>Alphaproteobacteria</taxon>
        <taxon>Sphingomonadales</taxon>
        <taxon>Sphingomonadaceae</taxon>
        <taxon>Rhizorhabdus</taxon>
    </lineage>
</organism>
<accession>A0A2A4FRA4</accession>
<dbReference type="RefSeq" id="WP_096367682.1">
    <property type="nucleotide sequence ID" value="NZ_CP023449.1"/>
</dbReference>
<proteinExistence type="predicted"/>
<dbReference type="AlphaFoldDB" id="A0A2A4FRA4"/>
<keyword evidence="2" id="KW-1185">Reference proteome</keyword>
<evidence type="ECO:0000313" key="1">
    <source>
        <dbReference type="EMBL" id="PCE40244.1"/>
    </source>
</evidence>
<dbReference type="OrthoDB" id="7628122at2"/>
<dbReference type="KEGG" id="rdi:CMV14_06300"/>
<evidence type="ECO:0000313" key="2">
    <source>
        <dbReference type="Proteomes" id="UP000218934"/>
    </source>
</evidence>
<gene>
    <name evidence="1" type="ORF">COO09_21470</name>
</gene>
<name>A0A2A4FRA4_9SPHN</name>
<sequence length="93" mass="10313">MSITREEAVFAYRLILGREPENEQVIEEAMAADNLAHLRRVFLGSAEFSRKYDESARGALHVGRFQDVSEVDIDLDCTAVRAAVQKSATVAAE</sequence>